<dbReference type="OrthoDB" id="153585at2"/>
<dbReference type="RefSeq" id="WP_149401277.1">
    <property type="nucleotide sequence ID" value="NZ_BIXY01000021.1"/>
</dbReference>
<keyword evidence="3" id="KW-1133">Transmembrane helix</keyword>
<dbReference type="Gene3D" id="3.40.630.190">
    <property type="entry name" value="LCP protein"/>
    <property type="match status" value="1"/>
</dbReference>
<feature type="compositionally biased region" description="Polar residues" evidence="2">
    <location>
        <begin position="124"/>
        <end position="146"/>
    </location>
</feature>
<evidence type="ECO:0000256" key="1">
    <source>
        <dbReference type="ARBA" id="ARBA00006068"/>
    </source>
</evidence>
<comment type="similarity">
    <text evidence="1">Belongs to the LytR/CpsA/Psr (LCP) family.</text>
</comment>
<comment type="caution">
    <text evidence="5">The sequence shown here is derived from an EMBL/GenBank/DDBJ whole genome shotgun (WGS) entry which is preliminary data.</text>
</comment>
<feature type="transmembrane region" description="Helical" evidence="3">
    <location>
        <begin position="235"/>
        <end position="254"/>
    </location>
</feature>
<evidence type="ECO:0000256" key="3">
    <source>
        <dbReference type="SAM" id="Phobius"/>
    </source>
</evidence>
<dbReference type="NCBIfam" id="TIGR00350">
    <property type="entry name" value="lytR_cpsA_psr"/>
    <property type="match status" value="1"/>
</dbReference>
<evidence type="ECO:0000313" key="6">
    <source>
        <dbReference type="Proteomes" id="UP000322530"/>
    </source>
</evidence>
<keyword evidence="6" id="KW-1185">Reference proteome</keyword>
<keyword evidence="3" id="KW-0472">Membrane</keyword>
<protein>
    <recommendedName>
        <fullName evidence="4">Cell envelope-related transcriptional attenuator domain-containing protein</fullName>
    </recommendedName>
</protein>
<dbReference type="InterPro" id="IPR050922">
    <property type="entry name" value="LytR/CpsA/Psr_CW_biosynth"/>
</dbReference>
<dbReference type="AlphaFoldDB" id="A0A5A5TAU6"/>
<dbReference type="PANTHER" id="PTHR33392">
    <property type="entry name" value="POLYISOPRENYL-TEICHOIC ACID--PEPTIDOGLYCAN TEICHOIC ACID TRANSFERASE TAGU"/>
    <property type="match status" value="1"/>
</dbReference>
<sequence length="649" mass="69268">MKNQFMNKPSPDGDTGQAGNQAQSQNNPGKMTPPSQDGLLKHWKTGQLQHPEQQVGDLIGEPITDPLERRKMPRPPYQTGTPRQPVNPAANPFAMRPSNTHPPIVSQSGMPNAPAPSEPGKYQPPSQQQAQTYPGGQPRAPQNNQGFPGLIPPSSQPPLNQPSTHGDVHQYPNSGRDNYNGQAGPVNGYSFPLGPGQPGNPNLTGNPGFSGPPPEFQPAPAVAAKKRRIPIWARIAIGVLVFFLVVGGSAYAYYQFTFSKSVSDITGQGALHMVNGTTQAVQETNVDPLTTRTNILLLGSDTDGKGNDPTTGTPLAQTVIIITIDPQTKYVGMLSIPRDMQVSDAQYGTAKIDEAFEHAWRGKNSKESAQLAAGHMEEVIKENYGITIDHYAWVGLQGFIKVIDSIGGIDIDVQHPIFDDVYPDDTGNGNKYGYTRLNIAPGPQHLDGHAALTYVRTRHADLGGDFGRTDRQQQVLGQIKLKLTNTDAITQAPQILNALDGYLMTDLQVSQLATFAQVAKDVDINKIDRVSFTNDYSYSLGANTTNVAPYCNKIVPKIQKMFGVQGNCNPQSSIQPAGTGIAMAPPSTIPTQTAAVASTTSSASIGSTGVASPSIQTASMSQSAGNTTAYNNLVNLMLLAVSGSFNAMQ</sequence>
<feature type="region of interest" description="Disordered" evidence="2">
    <location>
        <begin position="1"/>
        <end position="219"/>
    </location>
</feature>
<dbReference type="PANTHER" id="PTHR33392:SF6">
    <property type="entry name" value="POLYISOPRENYL-TEICHOIC ACID--PEPTIDOGLYCAN TEICHOIC ACID TRANSFERASE TAGU"/>
    <property type="match status" value="1"/>
</dbReference>
<feature type="compositionally biased region" description="Polar residues" evidence="2">
    <location>
        <begin position="171"/>
        <end position="181"/>
    </location>
</feature>
<dbReference type="EMBL" id="BIXY01000021">
    <property type="protein sequence ID" value="GCF08286.1"/>
    <property type="molecule type" value="Genomic_DNA"/>
</dbReference>
<name>A0A5A5TAU6_9CHLR</name>
<organism evidence="5 6">
    <name type="scientific">Dictyobacter arantiisoli</name>
    <dbReference type="NCBI Taxonomy" id="2014874"/>
    <lineage>
        <taxon>Bacteria</taxon>
        <taxon>Bacillati</taxon>
        <taxon>Chloroflexota</taxon>
        <taxon>Ktedonobacteria</taxon>
        <taxon>Ktedonobacterales</taxon>
        <taxon>Dictyobacteraceae</taxon>
        <taxon>Dictyobacter</taxon>
    </lineage>
</organism>
<dbReference type="Proteomes" id="UP000322530">
    <property type="component" value="Unassembled WGS sequence"/>
</dbReference>
<feature type="compositionally biased region" description="Polar residues" evidence="2">
    <location>
        <begin position="97"/>
        <end position="110"/>
    </location>
</feature>
<evidence type="ECO:0000256" key="2">
    <source>
        <dbReference type="SAM" id="MobiDB-lite"/>
    </source>
</evidence>
<keyword evidence="3" id="KW-0812">Transmembrane</keyword>
<accession>A0A5A5TAU6</accession>
<dbReference type="Pfam" id="PF03816">
    <property type="entry name" value="LytR_cpsA_psr"/>
    <property type="match status" value="1"/>
</dbReference>
<gene>
    <name evidence="5" type="ORF">KDI_18500</name>
</gene>
<evidence type="ECO:0000313" key="5">
    <source>
        <dbReference type="EMBL" id="GCF08286.1"/>
    </source>
</evidence>
<feature type="compositionally biased region" description="Low complexity" evidence="2">
    <location>
        <begin position="17"/>
        <end position="27"/>
    </location>
</feature>
<dbReference type="InterPro" id="IPR004474">
    <property type="entry name" value="LytR_CpsA_psr"/>
</dbReference>
<reference evidence="5 6" key="1">
    <citation type="submission" date="2019-01" db="EMBL/GenBank/DDBJ databases">
        <title>Draft genome sequence of Dictyobacter sp. Uno17.</title>
        <authorList>
            <person name="Wang C.M."/>
            <person name="Zheng Y."/>
            <person name="Sakai Y."/>
            <person name="Abe K."/>
            <person name="Yokota A."/>
            <person name="Yabe S."/>
        </authorList>
    </citation>
    <scope>NUCLEOTIDE SEQUENCE [LARGE SCALE GENOMIC DNA]</scope>
    <source>
        <strain evidence="5 6">Uno17</strain>
    </source>
</reference>
<evidence type="ECO:0000259" key="4">
    <source>
        <dbReference type="Pfam" id="PF03816"/>
    </source>
</evidence>
<feature type="compositionally biased region" description="Pro residues" evidence="2">
    <location>
        <begin position="150"/>
        <end position="160"/>
    </location>
</feature>
<feature type="domain" description="Cell envelope-related transcriptional attenuator" evidence="4">
    <location>
        <begin position="317"/>
        <end position="482"/>
    </location>
</feature>
<proteinExistence type="inferred from homology"/>